<dbReference type="Proteomes" id="UP001164746">
    <property type="component" value="Chromosome 13"/>
</dbReference>
<keyword evidence="2" id="KW-1185">Reference proteome</keyword>
<proteinExistence type="predicted"/>
<reference evidence="1" key="1">
    <citation type="submission" date="2022-11" db="EMBL/GenBank/DDBJ databases">
        <title>Centuries of genome instability and evolution in soft-shell clam transmissible cancer (bioRxiv).</title>
        <authorList>
            <person name="Hart S.F.M."/>
            <person name="Yonemitsu M.A."/>
            <person name="Giersch R.M."/>
            <person name="Beal B.F."/>
            <person name="Arriagada G."/>
            <person name="Davis B.W."/>
            <person name="Ostrander E.A."/>
            <person name="Goff S.P."/>
            <person name="Metzger M.J."/>
        </authorList>
    </citation>
    <scope>NUCLEOTIDE SEQUENCE</scope>
    <source>
        <strain evidence="1">MELC-2E11</strain>
        <tissue evidence="1">Siphon/mantle</tissue>
    </source>
</reference>
<gene>
    <name evidence="1" type="ORF">MAR_037220</name>
</gene>
<protein>
    <submittedName>
        <fullName evidence="1">Uncharacterized protein</fullName>
    </submittedName>
</protein>
<evidence type="ECO:0000313" key="1">
    <source>
        <dbReference type="EMBL" id="WAR23551.1"/>
    </source>
</evidence>
<sequence>MKALGFGWEKESQHQRFIPHGTTGSRTIQTAMKIVGFSEKRLIGMTTCAINLECSYNGNHRLIR</sequence>
<name>A0ABY7FRN4_MYAAR</name>
<evidence type="ECO:0000313" key="2">
    <source>
        <dbReference type="Proteomes" id="UP001164746"/>
    </source>
</evidence>
<organism evidence="1 2">
    <name type="scientific">Mya arenaria</name>
    <name type="common">Soft-shell clam</name>
    <dbReference type="NCBI Taxonomy" id="6604"/>
    <lineage>
        <taxon>Eukaryota</taxon>
        <taxon>Metazoa</taxon>
        <taxon>Spiralia</taxon>
        <taxon>Lophotrochozoa</taxon>
        <taxon>Mollusca</taxon>
        <taxon>Bivalvia</taxon>
        <taxon>Autobranchia</taxon>
        <taxon>Heteroconchia</taxon>
        <taxon>Euheterodonta</taxon>
        <taxon>Imparidentia</taxon>
        <taxon>Neoheterodontei</taxon>
        <taxon>Myida</taxon>
        <taxon>Myoidea</taxon>
        <taxon>Myidae</taxon>
        <taxon>Mya</taxon>
    </lineage>
</organism>
<dbReference type="EMBL" id="CP111024">
    <property type="protein sequence ID" value="WAR23551.1"/>
    <property type="molecule type" value="Genomic_DNA"/>
</dbReference>
<accession>A0ABY7FRN4</accession>